<accession>A0A1F4U3F7</accession>
<dbReference type="SUPFAM" id="SSF52540">
    <property type="entry name" value="P-loop containing nucleoside triphosphate hydrolases"/>
    <property type="match status" value="1"/>
</dbReference>
<comment type="function">
    <text evidence="9 10">The RecF protein is involved in DNA metabolism; it is required for DNA replication and normal SOS inducibility. RecF binds preferentially to single-stranded, linear DNA. It also seems to bind ATP.</text>
</comment>
<dbReference type="Gene3D" id="1.20.1050.90">
    <property type="entry name" value="RecF/RecN/SMC, N-terminal domain"/>
    <property type="match status" value="1"/>
</dbReference>
<keyword evidence="9 10" id="KW-0227">DNA damage</keyword>
<keyword evidence="9 10" id="KW-0742">SOS response</keyword>
<evidence type="ECO:0000256" key="6">
    <source>
        <dbReference type="ARBA" id="ARBA00022741"/>
    </source>
</evidence>
<keyword evidence="7 9" id="KW-0067">ATP-binding</keyword>
<evidence type="ECO:0000259" key="11">
    <source>
        <dbReference type="Pfam" id="PF02463"/>
    </source>
</evidence>
<evidence type="ECO:0000256" key="8">
    <source>
        <dbReference type="ARBA" id="ARBA00023125"/>
    </source>
</evidence>
<dbReference type="PANTHER" id="PTHR32182:SF0">
    <property type="entry name" value="DNA REPLICATION AND REPAIR PROTEIN RECF"/>
    <property type="match status" value="1"/>
</dbReference>
<dbReference type="Proteomes" id="UP000177025">
    <property type="component" value="Unassembled WGS sequence"/>
</dbReference>
<evidence type="ECO:0000256" key="9">
    <source>
        <dbReference type="HAMAP-Rule" id="MF_00365"/>
    </source>
</evidence>
<dbReference type="EMBL" id="MEUM01000137">
    <property type="protein sequence ID" value="OGC39397.1"/>
    <property type="molecule type" value="Genomic_DNA"/>
</dbReference>
<dbReference type="PANTHER" id="PTHR32182">
    <property type="entry name" value="DNA REPLICATION AND REPAIR PROTEIN RECF"/>
    <property type="match status" value="1"/>
</dbReference>
<evidence type="ECO:0000256" key="2">
    <source>
        <dbReference type="ARBA" id="ARBA00008016"/>
    </source>
</evidence>
<keyword evidence="4 9" id="KW-0963">Cytoplasm</keyword>
<sequence length="353" mass="40474">MLKKINYQGFRNLTDGSLNCVDGLNFIIGDNGAGKTNLLEAIFYVGCASSFRIREEKNLITSDRTYLRINAQSNGTEASIYLDSDQKKLILGGNEIHRLSEYLGWVGITILSIDDIWLIRGAPAKRRSYLDWLIAQLKPSYLSTISEYRRTIQQRNRLLIDMKNNDHNGLIDSFDEKFISIANEIYSIRAQFLPKIKEKVRFFGDQFDLYQLDIEYQSSVPEMNIDQKTLKHNRNREIVFGHTLIGPHRDDILITINQKPCRNYASEGEERAVAIALRLSEAEMLYEQSGHRPVLLLDEVGAELDESKKAQIFSMLSGQVFYASIRLPSYNFQKQPHQVINVKRGSLEISAKN</sequence>
<dbReference type="GO" id="GO:0006260">
    <property type="term" value="P:DNA replication"/>
    <property type="evidence" value="ECO:0007669"/>
    <property type="project" value="UniProtKB-UniRule"/>
</dbReference>
<dbReference type="GO" id="GO:0005524">
    <property type="term" value="F:ATP binding"/>
    <property type="evidence" value="ECO:0007669"/>
    <property type="project" value="UniProtKB-UniRule"/>
</dbReference>
<evidence type="ECO:0000256" key="3">
    <source>
        <dbReference type="ARBA" id="ARBA00020170"/>
    </source>
</evidence>
<keyword evidence="6 9" id="KW-0547">Nucleotide-binding</keyword>
<dbReference type="HAMAP" id="MF_00365">
    <property type="entry name" value="RecF"/>
    <property type="match status" value="1"/>
</dbReference>
<reference evidence="12 13" key="1">
    <citation type="journal article" date="2016" name="Nat. Commun.">
        <title>Thousands of microbial genomes shed light on interconnected biogeochemical processes in an aquifer system.</title>
        <authorList>
            <person name="Anantharaman K."/>
            <person name="Brown C.T."/>
            <person name="Hug L.A."/>
            <person name="Sharon I."/>
            <person name="Castelle C.J."/>
            <person name="Probst A.J."/>
            <person name="Thomas B.C."/>
            <person name="Singh A."/>
            <person name="Wilkins M.J."/>
            <person name="Karaoz U."/>
            <person name="Brodie E.L."/>
            <person name="Williams K.H."/>
            <person name="Hubbard S.S."/>
            <person name="Banfield J.F."/>
        </authorList>
    </citation>
    <scope>NUCLEOTIDE SEQUENCE [LARGE SCALE GENOMIC DNA]</scope>
</reference>
<dbReference type="InterPro" id="IPR003395">
    <property type="entry name" value="RecF/RecN/SMC_N"/>
</dbReference>
<name>A0A1F4U3F7_UNCW3</name>
<keyword evidence="5 9" id="KW-0235">DNA replication</keyword>
<evidence type="ECO:0000313" key="13">
    <source>
        <dbReference type="Proteomes" id="UP000177025"/>
    </source>
</evidence>
<evidence type="ECO:0000256" key="1">
    <source>
        <dbReference type="ARBA" id="ARBA00004496"/>
    </source>
</evidence>
<dbReference type="PROSITE" id="PS00618">
    <property type="entry name" value="RECF_2"/>
    <property type="match status" value="1"/>
</dbReference>
<dbReference type="GO" id="GO:0003697">
    <property type="term" value="F:single-stranded DNA binding"/>
    <property type="evidence" value="ECO:0007669"/>
    <property type="project" value="UniProtKB-UniRule"/>
</dbReference>
<comment type="subcellular location">
    <subcellularLocation>
        <location evidence="1 9 10">Cytoplasm</location>
    </subcellularLocation>
</comment>
<evidence type="ECO:0000256" key="5">
    <source>
        <dbReference type="ARBA" id="ARBA00022705"/>
    </source>
</evidence>
<evidence type="ECO:0000256" key="4">
    <source>
        <dbReference type="ARBA" id="ARBA00022490"/>
    </source>
</evidence>
<dbReference type="AlphaFoldDB" id="A0A1F4U3F7"/>
<dbReference type="Gene3D" id="3.40.50.300">
    <property type="entry name" value="P-loop containing nucleotide triphosphate hydrolases"/>
    <property type="match status" value="1"/>
</dbReference>
<dbReference type="InterPro" id="IPR027417">
    <property type="entry name" value="P-loop_NTPase"/>
</dbReference>
<feature type="domain" description="RecF/RecN/SMC N-terminal" evidence="11">
    <location>
        <begin position="1"/>
        <end position="88"/>
    </location>
</feature>
<dbReference type="InterPro" id="IPR018078">
    <property type="entry name" value="DNA-binding_RecF_CS"/>
</dbReference>
<proteinExistence type="inferred from homology"/>
<dbReference type="GO" id="GO:0000731">
    <property type="term" value="P:DNA synthesis involved in DNA repair"/>
    <property type="evidence" value="ECO:0007669"/>
    <property type="project" value="TreeGrafter"/>
</dbReference>
<dbReference type="Pfam" id="PF02463">
    <property type="entry name" value="SMC_N"/>
    <property type="match status" value="1"/>
</dbReference>
<evidence type="ECO:0000313" key="12">
    <source>
        <dbReference type="EMBL" id="OGC39397.1"/>
    </source>
</evidence>
<keyword evidence="8 9" id="KW-0238">DNA-binding</keyword>
<evidence type="ECO:0000256" key="7">
    <source>
        <dbReference type="ARBA" id="ARBA00022840"/>
    </source>
</evidence>
<feature type="binding site" evidence="9">
    <location>
        <begin position="29"/>
        <end position="36"/>
    </location>
    <ligand>
        <name>ATP</name>
        <dbReference type="ChEBI" id="CHEBI:30616"/>
    </ligand>
</feature>
<keyword evidence="9 10" id="KW-0234">DNA repair</keyword>
<dbReference type="PROSITE" id="PS00617">
    <property type="entry name" value="RECF_1"/>
    <property type="match status" value="1"/>
</dbReference>
<comment type="similarity">
    <text evidence="2 9 10">Belongs to the RecF family.</text>
</comment>
<evidence type="ECO:0000256" key="10">
    <source>
        <dbReference type="RuleBase" id="RU000578"/>
    </source>
</evidence>
<protein>
    <recommendedName>
        <fullName evidence="3 9">DNA replication and repair protein RecF</fullName>
    </recommendedName>
</protein>
<organism evidence="12 13">
    <name type="scientific">candidate division WOR-3 bacterium RBG_13_43_14</name>
    <dbReference type="NCBI Taxonomy" id="1802590"/>
    <lineage>
        <taxon>Bacteria</taxon>
        <taxon>Bacteria division WOR-3</taxon>
    </lineage>
</organism>
<dbReference type="GO" id="GO:0006302">
    <property type="term" value="P:double-strand break repair"/>
    <property type="evidence" value="ECO:0007669"/>
    <property type="project" value="TreeGrafter"/>
</dbReference>
<gene>
    <name evidence="9" type="primary">recF</name>
    <name evidence="12" type="ORF">A2Y85_06275</name>
</gene>
<dbReference type="GO" id="GO:0009432">
    <property type="term" value="P:SOS response"/>
    <property type="evidence" value="ECO:0007669"/>
    <property type="project" value="UniProtKB-UniRule"/>
</dbReference>
<dbReference type="InterPro" id="IPR001238">
    <property type="entry name" value="DNA-binding_RecF"/>
</dbReference>
<dbReference type="NCBIfam" id="TIGR00611">
    <property type="entry name" value="recf"/>
    <property type="match status" value="1"/>
</dbReference>
<dbReference type="InterPro" id="IPR042174">
    <property type="entry name" value="RecF_2"/>
</dbReference>
<comment type="caution">
    <text evidence="12">The sequence shown here is derived from an EMBL/GenBank/DDBJ whole genome shotgun (WGS) entry which is preliminary data.</text>
</comment>
<dbReference type="GO" id="GO:0005737">
    <property type="term" value="C:cytoplasm"/>
    <property type="evidence" value="ECO:0007669"/>
    <property type="project" value="UniProtKB-SubCell"/>
</dbReference>